<gene>
    <name evidence="7" type="ordered locus">CHU_0134</name>
</gene>
<feature type="domain" description="Thioredoxin" evidence="6">
    <location>
        <begin position="331"/>
        <end position="473"/>
    </location>
</feature>
<dbReference type="Pfam" id="PF00578">
    <property type="entry name" value="AhpC-TSA"/>
    <property type="match status" value="1"/>
</dbReference>
<keyword evidence="3" id="KW-1015">Disulfide bond</keyword>
<dbReference type="GO" id="GO:0030313">
    <property type="term" value="C:cell envelope"/>
    <property type="evidence" value="ECO:0007669"/>
    <property type="project" value="UniProtKB-SubCell"/>
</dbReference>
<sequence length="474" mass="55040">MNSIKTPLLFLLIAFSSIFQSFSAGKPLGYEIKATIKGVKQADTVYLARYYADKRFYQDTAIADAKGFVSFSDTTHLKEGMYFLLLPGQKVFDFILNPSTLSFSIDTTNLIKSAHFKNSPDNTAFYDYQRFFMNQKTKADSINNLMKSAAATQKTVLTKQLSDIDSTMLAYIQNFLKTNPNSLFTAILKTTKDVDVPPAPKKADGSIDSSWQFHYYKKHYFDNVNFSDDRLIRTPVLVNKVDGYFKNLVVQRPDSIIKEIDMIISKCNPKGDLFEYYVREYTYKYETSQVMGMDAVFVHLGKEYYMKGKCFWATPETVKKIKERVDLLDPLLLGKKAPNLYMTDTTGTYRYLYDVQAKYTILFFWDSQCGHCQQETPKLYDWWLKNRAKGIQVYAANIERKDEEWLKFIRSKKIGGWLNVRDSKNHTDFKITYDIYATPVLYVLDKNKVIIAKRIGYENLDDFLVQYEKSLKTK</sequence>
<evidence type="ECO:0000256" key="5">
    <source>
        <dbReference type="SAM" id="SignalP"/>
    </source>
</evidence>
<evidence type="ECO:0000313" key="7">
    <source>
        <dbReference type="EMBL" id="ABG57427.1"/>
    </source>
</evidence>
<dbReference type="GO" id="GO:0016209">
    <property type="term" value="F:antioxidant activity"/>
    <property type="evidence" value="ECO:0007669"/>
    <property type="project" value="InterPro"/>
</dbReference>
<feature type="chain" id="PRO_5027072164" evidence="5">
    <location>
        <begin position="24"/>
        <end position="474"/>
    </location>
</feature>
<dbReference type="PANTHER" id="PTHR42852:SF6">
    <property type="entry name" value="THIOL:DISULFIDE INTERCHANGE PROTEIN DSBE"/>
    <property type="match status" value="1"/>
</dbReference>
<keyword evidence="7" id="KW-0413">Isomerase</keyword>
<dbReference type="KEGG" id="chu:CHU_0134"/>
<evidence type="ECO:0000256" key="3">
    <source>
        <dbReference type="ARBA" id="ARBA00023157"/>
    </source>
</evidence>
<dbReference type="Proteomes" id="UP000001822">
    <property type="component" value="Chromosome"/>
</dbReference>
<reference evidence="7 8" key="1">
    <citation type="journal article" date="2007" name="Appl. Environ. Microbiol.">
        <title>Genome sequence of the cellulolytic gliding bacterium Cytophaga hutchinsonii.</title>
        <authorList>
            <person name="Xie G."/>
            <person name="Bruce D.C."/>
            <person name="Challacombe J.F."/>
            <person name="Chertkov O."/>
            <person name="Detter J.C."/>
            <person name="Gilna P."/>
            <person name="Han C.S."/>
            <person name="Lucas S."/>
            <person name="Misra M."/>
            <person name="Myers G.L."/>
            <person name="Richardson P."/>
            <person name="Tapia R."/>
            <person name="Thayer N."/>
            <person name="Thompson L.S."/>
            <person name="Brettin T.S."/>
            <person name="Henrissat B."/>
            <person name="Wilson D.B."/>
            <person name="McBride M.J."/>
        </authorList>
    </citation>
    <scope>NUCLEOTIDE SEQUENCE [LARGE SCALE GENOMIC DNA]</scope>
    <source>
        <strain evidence="8">ATCC 33406 / DSM 1761 / CIP 103989 / NBRC 15051 / NCIMB 9469 / D465</strain>
    </source>
</reference>
<dbReference type="GO" id="GO:0017004">
    <property type="term" value="P:cytochrome complex assembly"/>
    <property type="evidence" value="ECO:0007669"/>
    <property type="project" value="UniProtKB-KW"/>
</dbReference>
<dbReference type="InterPro" id="IPR025380">
    <property type="entry name" value="DUF4369"/>
</dbReference>
<organism evidence="7 8">
    <name type="scientific">Cytophaga hutchinsonii (strain ATCC 33406 / DSM 1761 / CIP 103989 / NBRC 15051 / NCIMB 9469 / D465)</name>
    <dbReference type="NCBI Taxonomy" id="269798"/>
    <lineage>
        <taxon>Bacteria</taxon>
        <taxon>Pseudomonadati</taxon>
        <taxon>Bacteroidota</taxon>
        <taxon>Cytophagia</taxon>
        <taxon>Cytophagales</taxon>
        <taxon>Cytophagaceae</taxon>
        <taxon>Cytophaga</taxon>
    </lineage>
</organism>
<keyword evidence="8" id="KW-1185">Reference proteome</keyword>
<dbReference type="InterPro" id="IPR033395">
    <property type="entry name" value="DUF5106"/>
</dbReference>
<accession>A0A6N4SMD6</accession>
<name>A0A6N4SMD6_CYTH3</name>
<dbReference type="AlphaFoldDB" id="A0A6N4SMD6"/>
<dbReference type="InterPro" id="IPR013766">
    <property type="entry name" value="Thioredoxin_domain"/>
</dbReference>
<dbReference type="Gene3D" id="3.40.30.10">
    <property type="entry name" value="Glutaredoxin"/>
    <property type="match status" value="1"/>
</dbReference>
<dbReference type="InterPro" id="IPR000866">
    <property type="entry name" value="AhpC/TSA"/>
</dbReference>
<dbReference type="PROSITE" id="PS51352">
    <property type="entry name" value="THIOREDOXIN_2"/>
    <property type="match status" value="1"/>
</dbReference>
<dbReference type="Pfam" id="PF14289">
    <property type="entry name" value="DUF4369"/>
    <property type="match status" value="1"/>
</dbReference>
<dbReference type="RefSeq" id="WP_011583543.1">
    <property type="nucleotide sequence ID" value="NC_008255.1"/>
</dbReference>
<dbReference type="GO" id="GO:0016491">
    <property type="term" value="F:oxidoreductase activity"/>
    <property type="evidence" value="ECO:0007669"/>
    <property type="project" value="InterPro"/>
</dbReference>
<dbReference type="CDD" id="cd02966">
    <property type="entry name" value="TlpA_like_family"/>
    <property type="match status" value="1"/>
</dbReference>
<keyword evidence="2" id="KW-0201">Cytochrome c-type biogenesis</keyword>
<comment type="subcellular location">
    <subcellularLocation>
        <location evidence="1">Cell envelope</location>
    </subcellularLocation>
</comment>
<evidence type="ECO:0000259" key="6">
    <source>
        <dbReference type="PROSITE" id="PS51352"/>
    </source>
</evidence>
<evidence type="ECO:0000313" key="8">
    <source>
        <dbReference type="Proteomes" id="UP000001822"/>
    </source>
</evidence>
<dbReference type="SUPFAM" id="SSF52833">
    <property type="entry name" value="Thioredoxin-like"/>
    <property type="match status" value="1"/>
</dbReference>
<dbReference type="PANTHER" id="PTHR42852">
    <property type="entry name" value="THIOL:DISULFIDE INTERCHANGE PROTEIN DSBE"/>
    <property type="match status" value="1"/>
</dbReference>
<feature type="signal peptide" evidence="5">
    <location>
        <begin position="1"/>
        <end position="23"/>
    </location>
</feature>
<evidence type="ECO:0000256" key="2">
    <source>
        <dbReference type="ARBA" id="ARBA00022748"/>
    </source>
</evidence>
<keyword evidence="4" id="KW-0676">Redox-active center</keyword>
<dbReference type="EMBL" id="CP000383">
    <property type="protein sequence ID" value="ABG57427.1"/>
    <property type="molecule type" value="Genomic_DNA"/>
</dbReference>
<proteinExistence type="predicted"/>
<dbReference type="GO" id="GO:0016853">
    <property type="term" value="F:isomerase activity"/>
    <property type="evidence" value="ECO:0007669"/>
    <property type="project" value="UniProtKB-KW"/>
</dbReference>
<evidence type="ECO:0000256" key="1">
    <source>
        <dbReference type="ARBA" id="ARBA00004196"/>
    </source>
</evidence>
<dbReference type="Pfam" id="PF17127">
    <property type="entry name" value="DUF5106"/>
    <property type="match status" value="1"/>
</dbReference>
<dbReference type="InterPro" id="IPR036249">
    <property type="entry name" value="Thioredoxin-like_sf"/>
</dbReference>
<protein>
    <submittedName>
        <fullName evidence="7">Possible thiol-disulfide isomerase</fullName>
    </submittedName>
</protein>
<dbReference type="OrthoDB" id="6399635at2"/>
<dbReference type="InterPro" id="IPR050553">
    <property type="entry name" value="Thioredoxin_ResA/DsbE_sf"/>
</dbReference>
<evidence type="ECO:0000256" key="4">
    <source>
        <dbReference type="ARBA" id="ARBA00023284"/>
    </source>
</evidence>
<keyword evidence="5" id="KW-0732">Signal</keyword>